<evidence type="ECO:0000256" key="3">
    <source>
        <dbReference type="ARBA" id="ARBA00023002"/>
    </source>
</evidence>
<feature type="domain" description="Thioredoxin" evidence="6">
    <location>
        <begin position="1"/>
        <end position="163"/>
    </location>
</feature>
<dbReference type="PANTHER" id="PTHR11592:SF78">
    <property type="entry name" value="GLUTATHIONE PEROXIDASE"/>
    <property type="match status" value="1"/>
</dbReference>
<dbReference type="GO" id="GO:0004602">
    <property type="term" value="F:glutathione peroxidase activity"/>
    <property type="evidence" value="ECO:0007669"/>
    <property type="project" value="UniProtKB-EC"/>
</dbReference>
<accession>A0ABR4MWT8</accession>
<comment type="catalytic activity">
    <reaction evidence="4">
        <text>a hydroperoxide + [thioredoxin]-dithiol = an alcohol + [thioredoxin]-disulfide + H2O</text>
        <dbReference type="Rhea" id="RHEA:62620"/>
        <dbReference type="Rhea" id="RHEA-COMP:10698"/>
        <dbReference type="Rhea" id="RHEA-COMP:10700"/>
        <dbReference type="ChEBI" id="CHEBI:15377"/>
        <dbReference type="ChEBI" id="CHEBI:29950"/>
        <dbReference type="ChEBI" id="CHEBI:30879"/>
        <dbReference type="ChEBI" id="CHEBI:35924"/>
        <dbReference type="ChEBI" id="CHEBI:50058"/>
        <dbReference type="EC" id="1.11.1.24"/>
    </reaction>
</comment>
<dbReference type="InterPro" id="IPR029759">
    <property type="entry name" value="GPX_AS"/>
</dbReference>
<organism evidence="7 8">
    <name type="scientific">Polyrhizophydium stewartii</name>
    <dbReference type="NCBI Taxonomy" id="2732419"/>
    <lineage>
        <taxon>Eukaryota</taxon>
        <taxon>Fungi</taxon>
        <taxon>Fungi incertae sedis</taxon>
        <taxon>Chytridiomycota</taxon>
        <taxon>Chytridiomycota incertae sedis</taxon>
        <taxon>Chytridiomycetes</taxon>
        <taxon>Rhizophydiales</taxon>
        <taxon>Rhizophydiales incertae sedis</taxon>
        <taxon>Polyrhizophydium</taxon>
    </lineage>
</organism>
<keyword evidence="3 5" id="KW-0560">Oxidoreductase</keyword>
<dbReference type="SUPFAM" id="SSF52833">
    <property type="entry name" value="Thioredoxin-like"/>
    <property type="match status" value="1"/>
</dbReference>
<evidence type="ECO:0000256" key="1">
    <source>
        <dbReference type="ARBA" id="ARBA00006926"/>
    </source>
</evidence>
<dbReference type="PROSITE" id="PS00763">
    <property type="entry name" value="GLUTATHIONE_PEROXID_2"/>
    <property type="match status" value="1"/>
</dbReference>
<evidence type="ECO:0000256" key="4">
    <source>
        <dbReference type="ARBA" id="ARBA00049091"/>
    </source>
</evidence>
<dbReference type="PANTHER" id="PTHR11592">
    <property type="entry name" value="GLUTATHIONE PEROXIDASE"/>
    <property type="match status" value="1"/>
</dbReference>
<evidence type="ECO:0000313" key="7">
    <source>
        <dbReference type="EMBL" id="KAL2911745.1"/>
    </source>
</evidence>
<dbReference type="PIRSF" id="PIRSF000303">
    <property type="entry name" value="Glutathion_perox"/>
    <property type="match status" value="1"/>
</dbReference>
<dbReference type="Pfam" id="PF00255">
    <property type="entry name" value="GSHPx"/>
    <property type="match status" value="1"/>
</dbReference>
<comment type="caution">
    <text evidence="7">The sequence shown here is derived from an EMBL/GenBank/DDBJ whole genome shotgun (WGS) entry which is preliminary data.</text>
</comment>
<dbReference type="InterPro" id="IPR013766">
    <property type="entry name" value="Thioredoxin_domain"/>
</dbReference>
<dbReference type="InterPro" id="IPR000889">
    <property type="entry name" value="Glutathione_peroxidase"/>
</dbReference>
<comment type="similarity">
    <text evidence="1 5">Belongs to the glutathione peroxidase family.</text>
</comment>
<reference evidence="7 8" key="1">
    <citation type="submission" date="2023-09" db="EMBL/GenBank/DDBJ databases">
        <title>Pangenome analysis of Batrachochytrium dendrobatidis and related Chytrids.</title>
        <authorList>
            <person name="Yacoub M.N."/>
            <person name="Stajich J.E."/>
            <person name="James T.Y."/>
        </authorList>
    </citation>
    <scope>NUCLEOTIDE SEQUENCE [LARGE SCALE GENOMIC DNA]</scope>
    <source>
        <strain evidence="7 8">JEL0888</strain>
    </source>
</reference>
<dbReference type="CDD" id="cd00340">
    <property type="entry name" value="GSH_Peroxidase"/>
    <property type="match status" value="1"/>
</dbReference>
<evidence type="ECO:0000313" key="8">
    <source>
        <dbReference type="Proteomes" id="UP001527925"/>
    </source>
</evidence>
<dbReference type="Proteomes" id="UP001527925">
    <property type="component" value="Unassembled WGS sequence"/>
</dbReference>
<sequence>MTTESPIYTFDVKDLRGKPVDFTQFKGKVLLIVNTASKCGLTPQFAGLEALNKKYKDQGLQIIGFPCNQFMGQEPNEGEAIQEVCQRNYGVSFPMMEKIDVNGDNAHPLYQYIKKEAPGLLGIQAIKWNFEKFVVDRNGKVVKRFAPTVTPEELEPELAQILAA</sequence>
<dbReference type="InterPro" id="IPR036249">
    <property type="entry name" value="Thioredoxin-like_sf"/>
</dbReference>
<keyword evidence="2 5" id="KW-0575">Peroxidase</keyword>
<dbReference type="InterPro" id="IPR029760">
    <property type="entry name" value="GPX_CS"/>
</dbReference>
<dbReference type="PROSITE" id="PS00460">
    <property type="entry name" value="GLUTATHIONE_PEROXID_1"/>
    <property type="match status" value="1"/>
</dbReference>
<name>A0ABR4MWT8_9FUNG</name>
<evidence type="ECO:0000256" key="5">
    <source>
        <dbReference type="RuleBase" id="RU000499"/>
    </source>
</evidence>
<gene>
    <name evidence="7" type="primary">GPX2_3</name>
    <name evidence="7" type="ORF">HK105_208802</name>
</gene>
<evidence type="ECO:0000259" key="6">
    <source>
        <dbReference type="PROSITE" id="PS51352"/>
    </source>
</evidence>
<protein>
    <recommendedName>
        <fullName evidence="5">Glutathione peroxidase</fullName>
    </recommendedName>
</protein>
<evidence type="ECO:0000256" key="2">
    <source>
        <dbReference type="ARBA" id="ARBA00022559"/>
    </source>
</evidence>
<keyword evidence="8" id="KW-1185">Reference proteome</keyword>
<dbReference type="PRINTS" id="PR01011">
    <property type="entry name" value="GLUTPROXDASE"/>
</dbReference>
<dbReference type="PROSITE" id="PS51355">
    <property type="entry name" value="GLUTATHIONE_PEROXID_3"/>
    <property type="match status" value="1"/>
</dbReference>
<dbReference type="PROSITE" id="PS51352">
    <property type="entry name" value="THIOREDOXIN_2"/>
    <property type="match status" value="1"/>
</dbReference>
<proteinExistence type="inferred from homology"/>
<dbReference type="Gene3D" id="3.40.30.10">
    <property type="entry name" value="Glutaredoxin"/>
    <property type="match status" value="1"/>
</dbReference>
<dbReference type="EMBL" id="JADGIZ020000089">
    <property type="protein sequence ID" value="KAL2911745.1"/>
    <property type="molecule type" value="Genomic_DNA"/>
</dbReference>